<feature type="disulfide bond" evidence="18">
    <location>
        <begin position="202"/>
        <end position="234"/>
    </location>
</feature>
<keyword evidence="10 16" id="KW-0408">Iron</keyword>
<feature type="chain" id="PRO_5041768173" description="Peroxidase" evidence="19">
    <location>
        <begin position="26"/>
        <end position="356"/>
    </location>
</feature>
<dbReference type="EMBL" id="JANJYJ010000004">
    <property type="protein sequence ID" value="KAK3220517.1"/>
    <property type="molecule type" value="Genomic_DNA"/>
</dbReference>
<feature type="binding site" evidence="16">
    <location>
        <position position="196"/>
    </location>
    <ligand>
        <name>Ca(2+)</name>
        <dbReference type="ChEBI" id="CHEBI:29108"/>
        <label>2</label>
    </ligand>
</feature>
<evidence type="ECO:0000256" key="8">
    <source>
        <dbReference type="ARBA" id="ARBA00022837"/>
    </source>
</evidence>
<feature type="active site" description="Proton acceptor" evidence="14">
    <location>
        <position position="69"/>
    </location>
</feature>
<dbReference type="PANTHER" id="PTHR31388">
    <property type="entry name" value="PEROXIDASE 72-RELATED"/>
    <property type="match status" value="1"/>
</dbReference>
<keyword evidence="6 19" id="KW-0349">Heme</keyword>
<dbReference type="Gene3D" id="1.10.520.10">
    <property type="match status" value="1"/>
</dbReference>
<evidence type="ECO:0000256" key="16">
    <source>
        <dbReference type="PIRSR" id="PIRSR600823-3"/>
    </source>
</evidence>
<dbReference type="InterPro" id="IPR002016">
    <property type="entry name" value="Haem_peroxidase"/>
</dbReference>
<evidence type="ECO:0000256" key="2">
    <source>
        <dbReference type="ARBA" id="ARBA00002322"/>
    </source>
</evidence>
<keyword evidence="9 19" id="KW-0560">Oxidoreductase</keyword>
<dbReference type="InterPro" id="IPR000823">
    <property type="entry name" value="Peroxidase_pln"/>
</dbReference>
<feature type="binding site" evidence="16">
    <location>
        <position position="77"/>
    </location>
    <ligand>
        <name>Ca(2+)</name>
        <dbReference type="ChEBI" id="CHEBI:29108"/>
        <label>1</label>
    </ligand>
</feature>
<feature type="binding site" evidence="16">
    <location>
        <position position="75"/>
    </location>
    <ligand>
        <name>Ca(2+)</name>
        <dbReference type="ChEBI" id="CHEBI:29108"/>
        <label>1</label>
    </ligand>
</feature>
<accession>A0AAE0AMB4</accession>
<dbReference type="GO" id="GO:0046872">
    <property type="term" value="F:metal ion binding"/>
    <property type="evidence" value="ECO:0007669"/>
    <property type="project" value="UniProtKB-UniRule"/>
</dbReference>
<feature type="binding site" evidence="16">
    <location>
        <position position="79"/>
    </location>
    <ligand>
        <name>Ca(2+)</name>
        <dbReference type="ChEBI" id="CHEBI:29108"/>
        <label>1</label>
    </ligand>
</feature>
<comment type="subcellular location">
    <subcellularLocation>
        <location evidence="19">Secreted</location>
    </subcellularLocation>
</comment>
<protein>
    <recommendedName>
        <fullName evidence="4 19">Peroxidase</fullName>
        <ecNumber evidence="4 19">1.11.1.7</ecNumber>
    </recommendedName>
</protein>
<evidence type="ECO:0000256" key="17">
    <source>
        <dbReference type="PIRSR" id="PIRSR600823-4"/>
    </source>
</evidence>
<feature type="binding site" evidence="16">
    <location>
        <position position="253"/>
    </location>
    <ligand>
        <name>Ca(2+)</name>
        <dbReference type="ChEBI" id="CHEBI:29108"/>
        <label>2</label>
    </ligand>
</feature>
<feature type="binding site" evidence="16">
    <location>
        <position position="91"/>
    </location>
    <ligand>
        <name>Ca(2+)</name>
        <dbReference type="ChEBI" id="CHEBI:29108"/>
        <label>1</label>
    </ligand>
</feature>
<evidence type="ECO:0000313" key="22">
    <source>
        <dbReference type="Proteomes" id="UP001281410"/>
    </source>
</evidence>
<evidence type="ECO:0000256" key="1">
    <source>
        <dbReference type="ARBA" id="ARBA00000189"/>
    </source>
</evidence>
<evidence type="ECO:0000259" key="20">
    <source>
        <dbReference type="PROSITE" id="PS50873"/>
    </source>
</evidence>
<dbReference type="PROSITE" id="PS00435">
    <property type="entry name" value="PEROXIDASE_1"/>
    <property type="match status" value="1"/>
</dbReference>
<evidence type="ECO:0000256" key="7">
    <source>
        <dbReference type="ARBA" id="ARBA00022723"/>
    </source>
</evidence>
<feature type="disulfide bond" evidence="18">
    <location>
        <begin position="71"/>
        <end position="76"/>
    </location>
</feature>
<gene>
    <name evidence="21" type="ORF">Dsin_014487</name>
</gene>
<dbReference type="AlphaFoldDB" id="A0AAE0AMB4"/>
<dbReference type="PROSITE" id="PS50873">
    <property type="entry name" value="PEROXIDASE_4"/>
    <property type="match status" value="1"/>
</dbReference>
<keyword evidence="13 19" id="KW-0376">Hydrogen peroxide</keyword>
<evidence type="ECO:0000256" key="5">
    <source>
        <dbReference type="ARBA" id="ARBA00022559"/>
    </source>
</evidence>
<dbReference type="PRINTS" id="PR00461">
    <property type="entry name" value="PLPEROXIDASE"/>
</dbReference>
<feature type="signal peptide" evidence="19">
    <location>
        <begin position="1"/>
        <end position="25"/>
    </location>
</feature>
<keyword evidence="22" id="KW-1185">Reference proteome</keyword>
<comment type="cofactor">
    <cofactor evidence="16 19">
        <name>Ca(2+)</name>
        <dbReference type="ChEBI" id="CHEBI:29108"/>
    </cofactor>
    <text evidence="16 19">Binds 2 calcium ions per subunit.</text>
</comment>
<evidence type="ECO:0000256" key="13">
    <source>
        <dbReference type="ARBA" id="ARBA00023324"/>
    </source>
</evidence>
<organism evidence="21 22">
    <name type="scientific">Dipteronia sinensis</name>
    <dbReference type="NCBI Taxonomy" id="43782"/>
    <lineage>
        <taxon>Eukaryota</taxon>
        <taxon>Viridiplantae</taxon>
        <taxon>Streptophyta</taxon>
        <taxon>Embryophyta</taxon>
        <taxon>Tracheophyta</taxon>
        <taxon>Spermatophyta</taxon>
        <taxon>Magnoliopsida</taxon>
        <taxon>eudicotyledons</taxon>
        <taxon>Gunneridae</taxon>
        <taxon>Pentapetalae</taxon>
        <taxon>rosids</taxon>
        <taxon>malvids</taxon>
        <taxon>Sapindales</taxon>
        <taxon>Sapindaceae</taxon>
        <taxon>Hippocastanoideae</taxon>
        <taxon>Acereae</taxon>
        <taxon>Dipteronia</taxon>
    </lineage>
</organism>
<dbReference type="Pfam" id="PF00141">
    <property type="entry name" value="peroxidase"/>
    <property type="match status" value="1"/>
</dbReference>
<comment type="caution">
    <text evidence="21">The sequence shown here is derived from an EMBL/GenBank/DDBJ whole genome shotgun (WGS) entry which is preliminary data.</text>
</comment>
<evidence type="ECO:0000256" key="19">
    <source>
        <dbReference type="RuleBase" id="RU362060"/>
    </source>
</evidence>
<dbReference type="GO" id="GO:0006979">
    <property type="term" value="P:response to oxidative stress"/>
    <property type="evidence" value="ECO:0007669"/>
    <property type="project" value="UniProtKB-UniRule"/>
</dbReference>
<dbReference type="InterPro" id="IPR010255">
    <property type="entry name" value="Haem_peroxidase_sf"/>
</dbReference>
<dbReference type="PANTHER" id="PTHR31388:SF270">
    <property type="entry name" value="PEROXIDASE 22-RELATED"/>
    <property type="match status" value="1"/>
</dbReference>
<dbReference type="PRINTS" id="PR00458">
    <property type="entry name" value="PEROXIDASE"/>
</dbReference>
<keyword evidence="11 18" id="KW-1015">Disulfide bond</keyword>
<dbReference type="InterPro" id="IPR019794">
    <property type="entry name" value="Peroxidases_AS"/>
</dbReference>
<dbReference type="FunFam" id="1.10.520.10:FF:000009">
    <property type="entry name" value="Peroxidase"/>
    <property type="match status" value="1"/>
</dbReference>
<dbReference type="GO" id="GO:0140825">
    <property type="term" value="F:lactoperoxidase activity"/>
    <property type="evidence" value="ECO:0007669"/>
    <property type="project" value="UniProtKB-EC"/>
</dbReference>
<evidence type="ECO:0000256" key="4">
    <source>
        <dbReference type="ARBA" id="ARBA00012313"/>
    </source>
</evidence>
<comment type="similarity">
    <text evidence="19">Belongs to the peroxidase family. Classical plant (class III) peroxidase subfamily.</text>
</comment>
<dbReference type="EC" id="1.11.1.7" evidence="4 19"/>
<keyword evidence="19" id="KW-0964">Secreted</keyword>
<comment type="function">
    <text evidence="2">Removal of H(2)O(2), oxidation of toxic reductants, biosynthesis and degradation of lignin, suberization, auxin catabolism, response to environmental stresses such as wounding, pathogen attack and oxidative stress. These functions might be dependent on each isozyme/isoform in each plant tissue.</text>
</comment>
<evidence type="ECO:0000256" key="10">
    <source>
        <dbReference type="ARBA" id="ARBA00023004"/>
    </source>
</evidence>
<dbReference type="FunFam" id="1.10.420.10:FF:000001">
    <property type="entry name" value="Peroxidase"/>
    <property type="match status" value="1"/>
</dbReference>
<dbReference type="PROSITE" id="PS00436">
    <property type="entry name" value="PEROXIDASE_2"/>
    <property type="match status" value="1"/>
</dbReference>
<feature type="binding site" evidence="16">
    <location>
        <position position="73"/>
    </location>
    <ligand>
        <name>Ca(2+)</name>
        <dbReference type="ChEBI" id="CHEBI:29108"/>
        <label>1</label>
    </ligand>
</feature>
<feature type="binding site" evidence="15">
    <location>
        <position position="164"/>
    </location>
    <ligand>
        <name>substrate</name>
    </ligand>
</feature>
<feature type="disulfide bond" evidence="18">
    <location>
        <begin position="124"/>
        <end position="331"/>
    </location>
</feature>
<keyword evidence="5 19" id="KW-0575">Peroxidase</keyword>
<evidence type="ECO:0000256" key="18">
    <source>
        <dbReference type="PIRSR" id="PIRSR600823-5"/>
    </source>
</evidence>
<feature type="domain" description="Plant heme peroxidase family profile" evidence="20">
    <location>
        <begin position="28"/>
        <end position="335"/>
    </location>
</feature>
<keyword evidence="12" id="KW-0325">Glycoprotein</keyword>
<evidence type="ECO:0000256" key="12">
    <source>
        <dbReference type="ARBA" id="ARBA00023180"/>
    </source>
</evidence>
<dbReference type="GO" id="GO:0042744">
    <property type="term" value="P:hydrogen peroxide catabolic process"/>
    <property type="evidence" value="ECO:0007669"/>
    <property type="project" value="UniProtKB-KW"/>
</dbReference>
<sequence length="356" mass="38898">MASLLIHSLLAALFCAAFLQGGLYAQAQLTPDFYSQSCPNVTNIISDILVDAFASDIRIGASFIRLHFHDCFVNGCDGSLLLDNSATIVSEKEAPPNNNSVRGFDVVDRMKAALESVCTGVVSCADILTIASERSVFLSGGPEWEVPLGRRDSLLSGGLNIVMPAFFDPLDELKRKFELVGLNNHTDLVALSGAHTFGRAQCFTFIDRLYNFNGTGESDPTLDATFARTLRRLCPIPWTDGNTTVFTILTNLDQNTSDAFDNRYFTNLQSNRGLLQSDQELFSTPGADTIEIVNNFASNQTAFFESFVVSMIRMGNLQPLTGNEGEIRLNCRVVNTPPPSMITRSSSDEVNFVSSI</sequence>
<feature type="binding site" evidence="16">
    <location>
        <position position="261"/>
    </location>
    <ligand>
        <name>Ca(2+)</name>
        <dbReference type="ChEBI" id="CHEBI:29108"/>
        <label>2</label>
    </ligand>
</feature>
<dbReference type="SUPFAM" id="SSF48113">
    <property type="entry name" value="Heme-dependent peroxidases"/>
    <property type="match status" value="1"/>
</dbReference>
<dbReference type="Proteomes" id="UP001281410">
    <property type="component" value="Unassembled WGS sequence"/>
</dbReference>
<feature type="binding site" description="axial binding residue" evidence="16">
    <location>
        <position position="195"/>
    </location>
    <ligand>
        <name>heme b</name>
        <dbReference type="ChEBI" id="CHEBI:60344"/>
    </ligand>
    <ligandPart>
        <name>Fe</name>
        <dbReference type="ChEBI" id="CHEBI:18248"/>
    </ligandPart>
</feature>
<dbReference type="GO" id="GO:0020037">
    <property type="term" value="F:heme binding"/>
    <property type="evidence" value="ECO:0007669"/>
    <property type="project" value="UniProtKB-UniRule"/>
</dbReference>
<evidence type="ECO:0000256" key="15">
    <source>
        <dbReference type="PIRSR" id="PIRSR600823-2"/>
    </source>
</evidence>
<feature type="binding site" evidence="16">
    <location>
        <position position="256"/>
    </location>
    <ligand>
        <name>Ca(2+)</name>
        <dbReference type="ChEBI" id="CHEBI:29108"/>
        <label>2</label>
    </ligand>
</feature>
<dbReference type="InterPro" id="IPR033905">
    <property type="entry name" value="Secretory_peroxidase"/>
</dbReference>
<comment type="similarity">
    <text evidence="3">Belongs to the peroxidase family. Ascorbate peroxidase subfamily.</text>
</comment>
<keyword evidence="8 16" id="KW-0106">Calcium</keyword>
<evidence type="ECO:0000256" key="14">
    <source>
        <dbReference type="PIRSR" id="PIRSR600823-1"/>
    </source>
</evidence>
<evidence type="ECO:0000256" key="9">
    <source>
        <dbReference type="ARBA" id="ARBA00023002"/>
    </source>
</evidence>
<feature type="site" description="Transition state stabilizer" evidence="17">
    <location>
        <position position="65"/>
    </location>
</feature>
<dbReference type="InterPro" id="IPR019793">
    <property type="entry name" value="Peroxidases_heam-ligand_BS"/>
</dbReference>
<evidence type="ECO:0000256" key="11">
    <source>
        <dbReference type="ARBA" id="ARBA00023157"/>
    </source>
</evidence>
<keyword evidence="7 16" id="KW-0479">Metal-binding</keyword>
<dbReference type="GO" id="GO:0005576">
    <property type="term" value="C:extracellular region"/>
    <property type="evidence" value="ECO:0007669"/>
    <property type="project" value="UniProtKB-SubCell"/>
</dbReference>
<evidence type="ECO:0000313" key="21">
    <source>
        <dbReference type="EMBL" id="KAK3220517.1"/>
    </source>
</evidence>
<keyword evidence="19" id="KW-0732">Signal</keyword>
<proteinExistence type="inferred from homology"/>
<dbReference type="Gene3D" id="1.10.420.10">
    <property type="entry name" value="Peroxidase, domain 2"/>
    <property type="match status" value="1"/>
</dbReference>
<feature type="disulfide bond" evidence="18">
    <location>
        <begin position="38"/>
        <end position="118"/>
    </location>
</feature>
<evidence type="ECO:0000256" key="3">
    <source>
        <dbReference type="ARBA" id="ARBA00006873"/>
    </source>
</evidence>
<comment type="catalytic activity">
    <reaction evidence="1 19">
        <text>2 a phenolic donor + H2O2 = 2 a phenolic radical donor + 2 H2O</text>
        <dbReference type="Rhea" id="RHEA:56136"/>
        <dbReference type="ChEBI" id="CHEBI:15377"/>
        <dbReference type="ChEBI" id="CHEBI:16240"/>
        <dbReference type="ChEBI" id="CHEBI:139520"/>
        <dbReference type="ChEBI" id="CHEBI:139521"/>
        <dbReference type="EC" id="1.11.1.7"/>
    </reaction>
</comment>
<comment type="cofactor">
    <cofactor evidence="16 19">
        <name>heme b</name>
        <dbReference type="ChEBI" id="CHEBI:60344"/>
    </cofactor>
    <text evidence="16 19">Binds 1 heme b (iron(II)-protoporphyrin IX) group per subunit.</text>
</comment>
<name>A0AAE0AMB4_9ROSI</name>
<reference evidence="21" key="1">
    <citation type="journal article" date="2023" name="Plant J.">
        <title>Genome sequences and population genomics provide insights into the demographic history, inbreeding, and mutation load of two 'living fossil' tree species of Dipteronia.</title>
        <authorList>
            <person name="Feng Y."/>
            <person name="Comes H.P."/>
            <person name="Chen J."/>
            <person name="Zhu S."/>
            <person name="Lu R."/>
            <person name="Zhang X."/>
            <person name="Li P."/>
            <person name="Qiu J."/>
            <person name="Olsen K.M."/>
            <person name="Qiu Y."/>
        </authorList>
    </citation>
    <scope>NUCLEOTIDE SEQUENCE</scope>
    <source>
        <tissue evidence="21">Leaf</tissue>
    </source>
</reference>
<feature type="binding site" evidence="16">
    <location>
        <position position="70"/>
    </location>
    <ligand>
        <name>Ca(2+)</name>
        <dbReference type="ChEBI" id="CHEBI:29108"/>
        <label>1</label>
    </ligand>
</feature>
<dbReference type="CDD" id="cd00693">
    <property type="entry name" value="secretory_peroxidase"/>
    <property type="match status" value="1"/>
</dbReference>
<evidence type="ECO:0000256" key="6">
    <source>
        <dbReference type="ARBA" id="ARBA00022617"/>
    </source>
</evidence>